<evidence type="ECO:0000313" key="1">
    <source>
        <dbReference type="EMBL" id="PBJ96153.1"/>
    </source>
</evidence>
<sequence>MIEFSRLPRFSVGAGLPAKQAPRWMARASPVFAGKPAPTGIAQDPGHARYLWERPCVAKGAQSAPSFLKRYLARRTRTRTQGPHP</sequence>
<organism evidence="1 2">
    <name type="scientific">Pseudomonas plecoglossicida</name>
    <dbReference type="NCBI Taxonomy" id="70775"/>
    <lineage>
        <taxon>Bacteria</taxon>
        <taxon>Pseudomonadati</taxon>
        <taxon>Pseudomonadota</taxon>
        <taxon>Gammaproteobacteria</taxon>
        <taxon>Pseudomonadales</taxon>
        <taxon>Pseudomonadaceae</taxon>
        <taxon>Pseudomonas</taxon>
    </lineage>
</organism>
<gene>
    <name evidence="1" type="ORF">CMV24_05310</name>
</gene>
<reference evidence="1 2" key="1">
    <citation type="submission" date="2017-09" db="EMBL/GenBank/DDBJ databases">
        <authorList>
            <person name="Ehlers B."/>
            <person name="Leendertz F.H."/>
        </authorList>
    </citation>
    <scope>NUCLEOTIDE SEQUENCE [LARGE SCALE GENOMIC DNA]</scope>
    <source>
        <strain evidence="1 2">DJ-1</strain>
    </source>
</reference>
<proteinExistence type="predicted"/>
<name>A0A2A3M7W4_PSEDL</name>
<dbReference type="Proteomes" id="UP000218102">
    <property type="component" value="Unassembled WGS sequence"/>
</dbReference>
<accession>A0A2A3M7W4</accession>
<dbReference type="AlphaFoldDB" id="A0A2A3M7W4"/>
<protein>
    <submittedName>
        <fullName evidence="1">Uncharacterized protein</fullName>
    </submittedName>
</protein>
<evidence type="ECO:0000313" key="2">
    <source>
        <dbReference type="Proteomes" id="UP000218102"/>
    </source>
</evidence>
<dbReference type="EMBL" id="NTME01000005">
    <property type="protein sequence ID" value="PBJ96153.1"/>
    <property type="molecule type" value="Genomic_DNA"/>
</dbReference>
<comment type="caution">
    <text evidence="1">The sequence shown here is derived from an EMBL/GenBank/DDBJ whole genome shotgun (WGS) entry which is preliminary data.</text>
</comment>